<comment type="similarity">
    <text evidence="3">Belongs to the sirtuin family. Class III subfamily.</text>
</comment>
<protein>
    <recommendedName>
        <fullName evidence="3">NAD-dependent protein deacylase</fullName>
        <ecNumber evidence="3">2.3.1.286</ecNumber>
    </recommendedName>
    <alternativeName>
        <fullName evidence="3">Regulatory protein SIR2 homolog</fullName>
    </alternativeName>
</protein>
<dbReference type="GO" id="GO:0017136">
    <property type="term" value="F:histone deacetylase activity, NAD-dependent"/>
    <property type="evidence" value="ECO:0007669"/>
    <property type="project" value="TreeGrafter"/>
</dbReference>
<dbReference type="InterPro" id="IPR026591">
    <property type="entry name" value="Sirtuin_cat_small_dom_sf"/>
</dbReference>
<dbReference type="CDD" id="cd01412">
    <property type="entry name" value="SIRT5_Af1_CobB"/>
    <property type="match status" value="1"/>
</dbReference>
<dbReference type="Pfam" id="PF02146">
    <property type="entry name" value="SIR2"/>
    <property type="match status" value="1"/>
</dbReference>
<evidence type="ECO:0000313" key="7">
    <source>
        <dbReference type="Proteomes" id="UP000325302"/>
    </source>
</evidence>
<comment type="caution">
    <text evidence="6">The sequence shown here is derived from an EMBL/GenBank/DDBJ whole genome shotgun (WGS) entry which is preliminary data.</text>
</comment>
<dbReference type="OrthoDB" id="9800582at2"/>
<keyword evidence="7" id="KW-1185">Reference proteome</keyword>
<dbReference type="GO" id="GO:0036055">
    <property type="term" value="F:protein-succinyllysine desuccinylase activity"/>
    <property type="evidence" value="ECO:0007669"/>
    <property type="project" value="UniProtKB-UniRule"/>
</dbReference>
<comment type="catalytic activity">
    <reaction evidence="3">
        <text>N(6)-acetyl-L-lysyl-[protein] + NAD(+) + H2O = 2''-O-acetyl-ADP-D-ribose + nicotinamide + L-lysyl-[protein]</text>
        <dbReference type="Rhea" id="RHEA:43636"/>
        <dbReference type="Rhea" id="RHEA-COMP:9752"/>
        <dbReference type="Rhea" id="RHEA-COMP:10731"/>
        <dbReference type="ChEBI" id="CHEBI:15377"/>
        <dbReference type="ChEBI" id="CHEBI:17154"/>
        <dbReference type="ChEBI" id="CHEBI:29969"/>
        <dbReference type="ChEBI" id="CHEBI:57540"/>
        <dbReference type="ChEBI" id="CHEBI:61930"/>
        <dbReference type="ChEBI" id="CHEBI:83767"/>
        <dbReference type="EC" id="2.3.1.286"/>
    </reaction>
</comment>
<sequence>MGWPEEWNMKRVVVLTGAGISAESGIQTFRDQNGLWASHAIEDVATPEGFARNPALVQAFYNARRAQLQDPEIQPNAAHLALAEFEAQLLALGGDFLLITQNVDNLHQRAGTQNLLPMHGELQRAKCVHSGQSIPWFTDITEQDSCLCCQPPQPLRPDIVWFGEMPYAMQECYDALMDADVFISIGTSGQVYPAAGFMQIAQEQGALTVELNLEATSHQFDQGVYGPATDVVPAYLDEFLKELKY</sequence>
<dbReference type="EMBL" id="SMRS01000003">
    <property type="protein sequence ID" value="KAA0875313.1"/>
    <property type="molecule type" value="Genomic_DNA"/>
</dbReference>
<dbReference type="InterPro" id="IPR026590">
    <property type="entry name" value="Ssirtuin_cat_dom"/>
</dbReference>
<feature type="binding site" evidence="3">
    <location>
        <position position="146"/>
    </location>
    <ligand>
        <name>Zn(2+)</name>
        <dbReference type="ChEBI" id="CHEBI:29105"/>
    </ligand>
</feature>
<dbReference type="NCBIfam" id="NF001755">
    <property type="entry name" value="PRK00481.1-5"/>
    <property type="match status" value="1"/>
</dbReference>
<dbReference type="GO" id="GO:0036054">
    <property type="term" value="F:protein-malonyllysine demalonylase activity"/>
    <property type="evidence" value="ECO:0007669"/>
    <property type="project" value="InterPro"/>
</dbReference>
<dbReference type="GO" id="GO:0070403">
    <property type="term" value="F:NAD+ binding"/>
    <property type="evidence" value="ECO:0007669"/>
    <property type="project" value="UniProtKB-UniRule"/>
</dbReference>
<feature type="binding site" evidence="3">
    <location>
        <position position="127"/>
    </location>
    <ligand>
        <name>Zn(2+)</name>
        <dbReference type="ChEBI" id="CHEBI:29105"/>
    </ligand>
</feature>
<accession>A0A5A9W477</accession>
<evidence type="ECO:0000256" key="4">
    <source>
        <dbReference type="PROSITE-ProRule" id="PRU00236"/>
    </source>
</evidence>
<feature type="binding site" evidence="3">
    <location>
        <position position="228"/>
    </location>
    <ligand>
        <name>NAD(+)</name>
        <dbReference type="ChEBI" id="CHEBI:57540"/>
    </ligand>
</feature>
<dbReference type="PANTHER" id="PTHR11085:SF4">
    <property type="entry name" value="NAD-DEPENDENT PROTEIN DEACYLASE"/>
    <property type="match status" value="1"/>
</dbReference>
<dbReference type="EC" id="2.3.1.286" evidence="3"/>
<organism evidence="6 7">
    <name type="scientific">Nitrincola tapanii</name>
    <dbReference type="NCBI Taxonomy" id="1708751"/>
    <lineage>
        <taxon>Bacteria</taxon>
        <taxon>Pseudomonadati</taxon>
        <taxon>Pseudomonadota</taxon>
        <taxon>Gammaproteobacteria</taxon>
        <taxon>Oceanospirillales</taxon>
        <taxon>Oceanospirillaceae</taxon>
        <taxon>Nitrincola</taxon>
    </lineage>
</organism>
<comment type="subcellular location">
    <subcellularLocation>
        <location evidence="3">Cytoplasm</location>
    </subcellularLocation>
</comment>
<feature type="binding site" evidence="3">
    <location>
        <begin position="101"/>
        <end position="104"/>
    </location>
    <ligand>
        <name>NAD(+)</name>
        <dbReference type="ChEBI" id="CHEBI:57540"/>
    </ligand>
</feature>
<comment type="function">
    <text evidence="3">NAD-dependent lysine deacetylase and desuccinylase that specifically removes acetyl and succinyl groups on target proteins. Modulates the activities of several proteins which are inactive in their acylated form.</text>
</comment>
<reference evidence="6 7" key="1">
    <citation type="submission" date="2019-03" db="EMBL/GenBank/DDBJ databases">
        <title>Nitrincola sp. nov. isolated from an Indian soda lake.</title>
        <authorList>
            <person name="Joshi A."/>
            <person name="Thite S.V."/>
            <person name="Joseph N."/>
            <person name="Dhotre D."/>
            <person name="Moorthy M."/>
            <person name="Shouche Y.S."/>
        </authorList>
    </citation>
    <scope>NUCLEOTIDE SEQUENCE [LARGE SCALE GENOMIC DNA]</scope>
    <source>
        <strain evidence="6 7">MEB193</strain>
    </source>
</reference>
<comment type="catalytic activity">
    <reaction evidence="3">
        <text>N(6)-succinyl-L-lysyl-[protein] + NAD(+) + H2O = 2''-O-succinyl-ADP-D-ribose + nicotinamide + L-lysyl-[protein]</text>
        <dbReference type="Rhea" id="RHEA:47668"/>
        <dbReference type="Rhea" id="RHEA-COMP:9752"/>
        <dbReference type="Rhea" id="RHEA-COMP:11877"/>
        <dbReference type="ChEBI" id="CHEBI:15377"/>
        <dbReference type="ChEBI" id="CHEBI:17154"/>
        <dbReference type="ChEBI" id="CHEBI:29969"/>
        <dbReference type="ChEBI" id="CHEBI:57540"/>
        <dbReference type="ChEBI" id="CHEBI:87830"/>
        <dbReference type="ChEBI" id="CHEBI:87832"/>
    </reaction>
</comment>
<feature type="binding site" evidence="3">
    <location>
        <position position="64"/>
    </location>
    <ligand>
        <name>substrate</name>
    </ligand>
</feature>
<feature type="binding site" evidence="3">
    <location>
        <begin position="186"/>
        <end position="188"/>
    </location>
    <ligand>
        <name>NAD(+)</name>
        <dbReference type="ChEBI" id="CHEBI:57540"/>
    </ligand>
</feature>
<dbReference type="HAMAP" id="MF_01121">
    <property type="entry name" value="Sirtuin_ClassIII"/>
    <property type="match status" value="1"/>
</dbReference>
<dbReference type="Proteomes" id="UP000325302">
    <property type="component" value="Unassembled WGS sequence"/>
</dbReference>
<keyword evidence="3" id="KW-0479">Metal-binding</keyword>
<comment type="caution">
    <text evidence="3 4">Lacks conserved residue(s) required for the propagation of feature annotation.</text>
</comment>
<dbReference type="Gene3D" id="3.30.1600.10">
    <property type="entry name" value="SIR2/SIRT2 'Small Domain"/>
    <property type="match status" value="1"/>
</dbReference>
<feature type="binding site" evidence="3">
    <location>
        <begin position="17"/>
        <end position="36"/>
    </location>
    <ligand>
        <name>NAD(+)</name>
        <dbReference type="ChEBI" id="CHEBI:57540"/>
    </ligand>
</feature>
<keyword evidence="1" id="KW-0808">Transferase</keyword>
<dbReference type="InterPro" id="IPR029035">
    <property type="entry name" value="DHS-like_NAD/FAD-binding_dom"/>
</dbReference>
<dbReference type="SUPFAM" id="SSF52467">
    <property type="entry name" value="DHS-like NAD/FAD-binding domain"/>
    <property type="match status" value="1"/>
</dbReference>
<evidence type="ECO:0000313" key="6">
    <source>
        <dbReference type="EMBL" id="KAA0875313.1"/>
    </source>
</evidence>
<dbReference type="AlphaFoldDB" id="A0A5A9W477"/>
<dbReference type="InterPro" id="IPR027546">
    <property type="entry name" value="Sirtuin_class_III"/>
</dbReference>
<keyword evidence="3" id="KW-0963">Cytoplasm</keyword>
<feature type="active site" description="Proton acceptor" evidence="3">
    <location>
        <position position="119"/>
    </location>
</feature>
<evidence type="ECO:0000256" key="1">
    <source>
        <dbReference type="ARBA" id="ARBA00022679"/>
    </source>
</evidence>
<keyword evidence="3" id="KW-0862">Zinc</keyword>
<dbReference type="GO" id="GO:0005737">
    <property type="term" value="C:cytoplasm"/>
    <property type="evidence" value="ECO:0007669"/>
    <property type="project" value="UniProtKB-SubCell"/>
</dbReference>
<keyword evidence="2 3" id="KW-0520">NAD</keyword>
<feature type="binding site" evidence="3">
    <location>
        <position position="61"/>
    </location>
    <ligand>
        <name>substrate</name>
    </ligand>
</feature>
<evidence type="ECO:0000256" key="2">
    <source>
        <dbReference type="ARBA" id="ARBA00023027"/>
    </source>
</evidence>
<evidence type="ECO:0000256" key="3">
    <source>
        <dbReference type="HAMAP-Rule" id="MF_01121"/>
    </source>
</evidence>
<evidence type="ECO:0000259" key="5">
    <source>
        <dbReference type="PROSITE" id="PS50305"/>
    </source>
</evidence>
<dbReference type="InterPro" id="IPR003000">
    <property type="entry name" value="Sirtuin"/>
</dbReference>
<feature type="binding site" evidence="3">
    <location>
        <begin position="212"/>
        <end position="214"/>
    </location>
    <ligand>
        <name>NAD(+)</name>
        <dbReference type="ChEBI" id="CHEBI:57540"/>
    </ligand>
</feature>
<dbReference type="PANTHER" id="PTHR11085">
    <property type="entry name" value="NAD-DEPENDENT PROTEIN DEACYLASE SIRTUIN-5, MITOCHONDRIAL-RELATED"/>
    <property type="match status" value="1"/>
</dbReference>
<name>A0A5A9W477_9GAMM</name>
<dbReference type="GO" id="GO:0008270">
    <property type="term" value="F:zinc ion binding"/>
    <property type="evidence" value="ECO:0007669"/>
    <property type="project" value="UniProtKB-UniRule"/>
</dbReference>
<dbReference type="InterPro" id="IPR050134">
    <property type="entry name" value="NAD-dep_sirtuin_deacylases"/>
</dbReference>
<comment type="cofactor">
    <cofactor evidence="3">
        <name>Zn(2+)</name>
        <dbReference type="ChEBI" id="CHEBI:29105"/>
    </cofactor>
    <text evidence="3">Binds 1 zinc ion per subunit.</text>
</comment>
<dbReference type="PROSITE" id="PS50305">
    <property type="entry name" value="SIRTUIN"/>
    <property type="match status" value="1"/>
</dbReference>
<proteinExistence type="inferred from homology"/>
<comment type="domain">
    <text evidence="3">2 residues (Tyr-61 and Arg-64) present in a large hydrophobic pocket are probably involved in substrate specificity. They are important for desuccinylation activity, but dispensable for deacetylation activity.</text>
</comment>
<dbReference type="Gene3D" id="3.40.50.1220">
    <property type="entry name" value="TPP-binding domain"/>
    <property type="match status" value="1"/>
</dbReference>
<feature type="domain" description="Deacetylase sirtuin-type" evidence="5">
    <location>
        <begin position="1"/>
        <end position="242"/>
    </location>
</feature>
<gene>
    <name evidence="3 6" type="primary">cobB</name>
    <name evidence="6" type="ORF">E1H14_04770</name>
</gene>